<dbReference type="Pfam" id="PF07730">
    <property type="entry name" value="HisKA_3"/>
    <property type="match status" value="1"/>
</dbReference>
<dbReference type="Gene3D" id="3.30.450.40">
    <property type="match status" value="1"/>
</dbReference>
<dbReference type="CDD" id="cd00130">
    <property type="entry name" value="PAS"/>
    <property type="match status" value="1"/>
</dbReference>
<dbReference type="PROSITE" id="PS50109">
    <property type="entry name" value="HIS_KIN"/>
    <property type="match status" value="1"/>
</dbReference>
<dbReference type="Gene3D" id="1.20.5.1930">
    <property type="match status" value="1"/>
</dbReference>
<feature type="domain" description="PAC" evidence="13">
    <location>
        <begin position="335"/>
        <end position="385"/>
    </location>
</feature>
<dbReference type="AlphaFoldDB" id="A0A7C1FED1"/>
<gene>
    <name evidence="15" type="ORF">ENQ20_03585</name>
</gene>
<dbReference type="GO" id="GO:0046983">
    <property type="term" value="F:protein dimerization activity"/>
    <property type="evidence" value="ECO:0007669"/>
    <property type="project" value="InterPro"/>
</dbReference>
<dbReference type="Gene3D" id="3.30.450.20">
    <property type="entry name" value="PAS domain"/>
    <property type="match status" value="1"/>
</dbReference>
<dbReference type="InterPro" id="IPR029016">
    <property type="entry name" value="GAF-like_dom_sf"/>
</dbReference>
<dbReference type="Gene3D" id="3.30.565.10">
    <property type="entry name" value="Histidine kinase-like ATPase, C-terminal domain"/>
    <property type="match status" value="1"/>
</dbReference>
<evidence type="ECO:0000256" key="9">
    <source>
        <dbReference type="ARBA" id="ARBA00023012"/>
    </source>
</evidence>
<keyword evidence="10" id="KW-0472">Membrane</keyword>
<feature type="domain" description="PAS" evidence="12">
    <location>
        <begin position="281"/>
        <end position="331"/>
    </location>
</feature>
<protein>
    <recommendedName>
        <fullName evidence="3">histidine kinase</fullName>
        <ecNumber evidence="3">2.7.13.3</ecNumber>
    </recommendedName>
</protein>
<dbReference type="SUPFAM" id="SSF55874">
    <property type="entry name" value="ATPase domain of HSP90 chaperone/DNA topoisomerase II/histidine kinase"/>
    <property type="match status" value="1"/>
</dbReference>
<evidence type="ECO:0000256" key="2">
    <source>
        <dbReference type="ARBA" id="ARBA00004370"/>
    </source>
</evidence>
<keyword evidence="10" id="KW-0812">Transmembrane</keyword>
<comment type="caution">
    <text evidence="15">The sequence shown here is derived from an EMBL/GenBank/DDBJ whole genome shotgun (WGS) entry which is preliminary data.</text>
</comment>
<sequence length="772" mass="84571">MTIHRLLTPLERLLPRRLTARIILSMVAIVVSAGVITTFAVNQLVSHHLRRELITSGEALTLALGESVANALVEGDLAALQEMVNATAANNPDILYAFAFGPATPIVHTFPNGFPGDLLHVVGHVGERPGTGILLATEFGVVRHFGYRPLDGLPAEVHVGFSQARILNLQRQVTGFVLMLTVFGCAAAVAVTYGFSRLALQPLTELSRQVKRLGEGYLDERTAVLADDEVGDLARAFNEMAERIQESIAQLRLSEAGYRDLLTAAAVVGEGIALICDEGAEEGHFLFVNEAFARMTGYTVAELIGSNAAQVLHPDSVATARRTWQAVKATQQPPDPVELSLVNRRGEKLVLETTITLTRYQGRQVLAWFMRDITQRKAQENELRRRNRELSALNAVASAMSEILSPPQMLERALEQVLQALDLTVGWVVTLEEDGSAQVAAWRGFDVPPALDFPHCLCSAVTLEHRPLIVFGDDARCVARQVLRRGGRPLCHATVAIQARGRVLGMLNVAAETPQVFTETEMALLGAVGQQIGVALENARLWEALRQREERRSELLAQVIRAQEEERRRIARELHDGIGQSINALVFGLNASALAIAQDASQAPQLLARLTASASDIVHELQNVIYDLRPSLLDDLGLVMALRWYAEERLRNRGIDPVFDLPEDTLRLPEEVETALFRIGQEAITNICRHTQATQAWIALAVTPDRVHLTIRDNGVGFDRDALKAASQKRRPWGLLGMQERAALLRGHFSIDSGPGKGTIVQVSLPLGAHEP</sequence>
<dbReference type="InterPro" id="IPR003018">
    <property type="entry name" value="GAF"/>
</dbReference>
<dbReference type="NCBIfam" id="TIGR00229">
    <property type="entry name" value="sensory_box"/>
    <property type="match status" value="1"/>
</dbReference>
<evidence type="ECO:0000256" key="4">
    <source>
        <dbReference type="ARBA" id="ARBA00022553"/>
    </source>
</evidence>
<dbReference type="Pfam" id="PF13426">
    <property type="entry name" value="PAS_9"/>
    <property type="match status" value="1"/>
</dbReference>
<keyword evidence="10" id="KW-1133">Transmembrane helix</keyword>
<evidence type="ECO:0000256" key="3">
    <source>
        <dbReference type="ARBA" id="ARBA00012438"/>
    </source>
</evidence>
<dbReference type="SMART" id="SM00091">
    <property type="entry name" value="PAS"/>
    <property type="match status" value="1"/>
</dbReference>
<evidence type="ECO:0000256" key="5">
    <source>
        <dbReference type="ARBA" id="ARBA00022679"/>
    </source>
</evidence>
<dbReference type="PROSITE" id="PS50113">
    <property type="entry name" value="PAC"/>
    <property type="match status" value="1"/>
</dbReference>
<dbReference type="Pfam" id="PF13185">
    <property type="entry name" value="GAF_2"/>
    <property type="match status" value="1"/>
</dbReference>
<dbReference type="Pfam" id="PF02518">
    <property type="entry name" value="HATPase_c"/>
    <property type="match status" value="1"/>
</dbReference>
<keyword evidence="5" id="KW-0808">Transferase</keyword>
<dbReference type="InterPro" id="IPR003594">
    <property type="entry name" value="HATPase_dom"/>
</dbReference>
<reference evidence="15" key="1">
    <citation type="journal article" date="2020" name="mSystems">
        <title>Genome- and Community-Level Interaction Insights into Carbon Utilization and Element Cycling Functions of Hydrothermarchaeota in Hydrothermal Sediment.</title>
        <authorList>
            <person name="Zhou Z."/>
            <person name="Liu Y."/>
            <person name="Xu W."/>
            <person name="Pan J."/>
            <person name="Luo Z.H."/>
            <person name="Li M."/>
        </authorList>
    </citation>
    <scope>NUCLEOTIDE SEQUENCE [LARGE SCALE GENOMIC DNA]</scope>
    <source>
        <strain evidence="15">SpSt-289</strain>
    </source>
</reference>
<feature type="transmembrane region" description="Helical" evidence="10">
    <location>
        <begin position="20"/>
        <end position="41"/>
    </location>
</feature>
<dbReference type="GO" id="GO:0005524">
    <property type="term" value="F:ATP binding"/>
    <property type="evidence" value="ECO:0007669"/>
    <property type="project" value="UniProtKB-KW"/>
</dbReference>
<keyword evidence="4" id="KW-0597">Phosphoprotein</keyword>
<dbReference type="GO" id="GO:0016020">
    <property type="term" value="C:membrane"/>
    <property type="evidence" value="ECO:0007669"/>
    <property type="project" value="UniProtKB-SubCell"/>
</dbReference>
<keyword evidence="8" id="KW-0067">ATP-binding</keyword>
<keyword evidence="7" id="KW-0418">Kinase</keyword>
<comment type="subcellular location">
    <subcellularLocation>
        <location evidence="2">Membrane</location>
    </subcellularLocation>
</comment>
<dbReference type="SUPFAM" id="SSF55781">
    <property type="entry name" value="GAF domain-like"/>
    <property type="match status" value="1"/>
</dbReference>
<evidence type="ECO:0000259" key="11">
    <source>
        <dbReference type="PROSITE" id="PS50109"/>
    </source>
</evidence>
<dbReference type="InterPro" id="IPR035965">
    <property type="entry name" value="PAS-like_dom_sf"/>
</dbReference>
<dbReference type="PROSITE" id="PS50885">
    <property type="entry name" value="HAMP"/>
    <property type="match status" value="1"/>
</dbReference>
<keyword evidence="9" id="KW-0902">Two-component regulatory system</keyword>
<dbReference type="InterPro" id="IPR050482">
    <property type="entry name" value="Sensor_HK_TwoCompSys"/>
</dbReference>
<dbReference type="SMART" id="SM00387">
    <property type="entry name" value="HATPase_c"/>
    <property type="match status" value="1"/>
</dbReference>
<dbReference type="InterPro" id="IPR036890">
    <property type="entry name" value="HATPase_C_sf"/>
</dbReference>
<dbReference type="Gene3D" id="6.10.340.10">
    <property type="match status" value="1"/>
</dbReference>
<dbReference type="Pfam" id="PF00672">
    <property type="entry name" value="HAMP"/>
    <property type="match status" value="1"/>
</dbReference>
<organism evidence="15">
    <name type="scientific">Caldilinea aerophila</name>
    <dbReference type="NCBI Taxonomy" id="133453"/>
    <lineage>
        <taxon>Bacteria</taxon>
        <taxon>Bacillati</taxon>
        <taxon>Chloroflexota</taxon>
        <taxon>Caldilineae</taxon>
        <taxon>Caldilineales</taxon>
        <taxon>Caldilineaceae</taxon>
        <taxon>Caldilinea</taxon>
    </lineage>
</organism>
<proteinExistence type="predicted"/>
<dbReference type="CDD" id="cd16917">
    <property type="entry name" value="HATPase_UhpB-NarQ-NarX-like"/>
    <property type="match status" value="1"/>
</dbReference>
<name>A0A7C1FED1_9CHLR</name>
<dbReference type="InterPro" id="IPR000014">
    <property type="entry name" value="PAS"/>
</dbReference>
<accession>A0A7C1FED1</accession>
<dbReference type="SUPFAM" id="SSF55785">
    <property type="entry name" value="PYP-like sensor domain (PAS domain)"/>
    <property type="match status" value="1"/>
</dbReference>
<evidence type="ECO:0000256" key="1">
    <source>
        <dbReference type="ARBA" id="ARBA00000085"/>
    </source>
</evidence>
<dbReference type="SUPFAM" id="SSF158472">
    <property type="entry name" value="HAMP domain-like"/>
    <property type="match status" value="1"/>
</dbReference>
<dbReference type="CDD" id="cd06225">
    <property type="entry name" value="HAMP"/>
    <property type="match status" value="1"/>
</dbReference>
<dbReference type="GO" id="GO:0000155">
    <property type="term" value="F:phosphorelay sensor kinase activity"/>
    <property type="evidence" value="ECO:0007669"/>
    <property type="project" value="InterPro"/>
</dbReference>
<comment type="catalytic activity">
    <reaction evidence="1">
        <text>ATP + protein L-histidine = ADP + protein N-phospho-L-histidine.</text>
        <dbReference type="EC" id="2.7.13.3"/>
    </reaction>
</comment>
<evidence type="ECO:0000313" key="15">
    <source>
        <dbReference type="EMBL" id="HDX30559.1"/>
    </source>
</evidence>
<evidence type="ECO:0000256" key="6">
    <source>
        <dbReference type="ARBA" id="ARBA00022741"/>
    </source>
</evidence>
<keyword evidence="6" id="KW-0547">Nucleotide-binding</keyword>
<dbReference type="PANTHER" id="PTHR24421">
    <property type="entry name" value="NITRATE/NITRITE SENSOR PROTEIN NARX-RELATED"/>
    <property type="match status" value="1"/>
</dbReference>
<dbReference type="InterPro" id="IPR005467">
    <property type="entry name" value="His_kinase_dom"/>
</dbReference>
<evidence type="ECO:0000259" key="12">
    <source>
        <dbReference type="PROSITE" id="PS50112"/>
    </source>
</evidence>
<dbReference type="InterPro" id="IPR003660">
    <property type="entry name" value="HAMP_dom"/>
</dbReference>
<dbReference type="PANTHER" id="PTHR24421:SF10">
    <property type="entry name" value="NITRATE_NITRITE SENSOR PROTEIN NARQ"/>
    <property type="match status" value="1"/>
</dbReference>
<dbReference type="EMBL" id="DSMG01000042">
    <property type="protein sequence ID" value="HDX30559.1"/>
    <property type="molecule type" value="Genomic_DNA"/>
</dbReference>
<dbReference type="SMART" id="SM00304">
    <property type="entry name" value="HAMP"/>
    <property type="match status" value="1"/>
</dbReference>
<dbReference type="SMART" id="SM00065">
    <property type="entry name" value="GAF"/>
    <property type="match status" value="1"/>
</dbReference>
<evidence type="ECO:0000256" key="10">
    <source>
        <dbReference type="SAM" id="Phobius"/>
    </source>
</evidence>
<feature type="domain" description="Histidine kinase" evidence="11">
    <location>
        <begin position="577"/>
        <end position="769"/>
    </location>
</feature>
<evidence type="ECO:0000259" key="14">
    <source>
        <dbReference type="PROSITE" id="PS50885"/>
    </source>
</evidence>
<feature type="transmembrane region" description="Helical" evidence="10">
    <location>
        <begin position="173"/>
        <end position="195"/>
    </location>
</feature>
<dbReference type="InterPro" id="IPR000700">
    <property type="entry name" value="PAS-assoc_C"/>
</dbReference>
<evidence type="ECO:0000256" key="8">
    <source>
        <dbReference type="ARBA" id="ARBA00022840"/>
    </source>
</evidence>
<dbReference type="EC" id="2.7.13.3" evidence="3"/>
<evidence type="ECO:0000256" key="7">
    <source>
        <dbReference type="ARBA" id="ARBA00022777"/>
    </source>
</evidence>
<dbReference type="InterPro" id="IPR011712">
    <property type="entry name" value="Sig_transdc_His_kin_sub3_dim/P"/>
</dbReference>
<feature type="domain" description="HAMP" evidence="14">
    <location>
        <begin position="197"/>
        <end position="249"/>
    </location>
</feature>
<dbReference type="PROSITE" id="PS50112">
    <property type="entry name" value="PAS"/>
    <property type="match status" value="1"/>
</dbReference>
<evidence type="ECO:0000259" key="13">
    <source>
        <dbReference type="PROSITE" id="PS50113"/>
    </source>
</evidence>